<protein>
    <submittedName>
        <fullName evidence="3">Uncharacterized protein</fullName>
    </submittedName>
</protein>
<accession>A0A4D4N5I9</accession>
<dbReference type="EMBL" id="BJHX01000001">
    <property type="protein sequence ID" value="GDY60659.1"/>
    <property type="molecule type" value="Genomic_DNA"/>
</dbReference>
<organism evidence="3 4">
    <name type="scientific">Streptomyces avermitilis</name>
    <dbReference type="NCBI Taxonomy" id="33903"/>
    <lineage>
        <taxon>Bacteria</taxon>
        <taxon>Bacillati</taxon>
        <taxon>Actinomycetota</taxon>
        <taxon>Actinomycetes</taxon>
        <taxon>Kitasatosporales</taxon>
        <taxon>Streptomycetaceae</taxon>
        <taxon>Streptomyces</taxon>
    </lineage>
</organism>
<evidence type="ECO:0000313" key="5">
    <source>
        <dbReference type="Proteomes" id="UP000302139"/>
    </source>
</evidence>
<evidence type="ECO:0000313" key="3">
    <source>
        <dbReference type="EMBL" id="GDY79264.1"/>
    </source>
</evidence>
<dbReference type="GeneID" id="41538105"/>
<reference evidence="3 4" key="1">
    <citation type="submission" date="2019-04" db="EMBL/GenBank/DDBJ databases">
        <title>Draft genome sequences of Streptomyces avermitilis ATCC 31267.</title>
        <authorList>
            <person name="Komaki H."/>
            <person name="Tamura T."/>
            <person name="Hosoyama A."/>
        </authorList>
    </citation>
    <scope>NUCLEOTIDE SEQUENCE [LARGE SCALE GENOMIC DNA]</scope>
    <source>
        <strain evidence="3 4">ATCC 31267</strain>
    </source>
</reference>
<evidence type="ECO:0000256" key="1">
    <source>
        <dbReference type="SAM" id="MobiDB-lite"/>
    </source>
</evidence>
<name>A0A4D4N5I9_STRAX</name>
<reference evidence="2 5" key="2">
    <citation type="submission" date="2019-04" db="EMBL/GenBank/DDBJ databases">
        <title>Draft genome sequences of Streptomyces avermitilis NBRC 14893.</title>
        <authorList>
            <person name="Komaki H."/>
            <person name="Tamura T."/>
            <person name="Hosoyama A."/>
        </authorList>
    </citation>
    <scope>NUCLEOTIDE SEQUENCE [LARGE SCALE GENOMIC DNA]</scope>
    <source>
        <strain evidence="2 5">NBRC 14893</strain>
    </source>
</reference>
<evidence type="ECO:0000313" key="4">
    <source>
        <dbReference type="Proteomes" id="UP000299211"/>
    </source>
</evidence>
<dbReference type="AlphaFoldDB" id="A0A4D4N5I9"/>
<proteinExistence type="predicted"/>
<dbReference type="STRING" id="33903.AQJ43_11530"/>
<dbReference type="RefSeq" id="WP_010982434.1">
    <property type="nucleotide sequence ID" value="NZ_BAABTN010000077.1"/>
</dbReference>
<feature type="region of interest" description="Disordered" evidence="1">
    <location>
        <begin position="66"/>
        <end position="88"/>
    </location>
</feature>
<sequence length="88" mass="9103">MTPEALSAVLLLAVGGVLRLAGDMVRRQAARAAEETRARMLVDLVGHCGPDAVLVDRRSGGAVLTVRSGTAAAQETGARHQGRGEDRG</sequence>
<dbReference type="Proteomes" id="UP000299211">
    <property type="component" value="Unassembled WGS sequence"/>
</dbReference>
<comment type="caution">
    <text evidence="3">The sequence shown here is derived from an EMBL/GenBank/DDBJ whole genome shotgun (WGS) entry which is preliminary data.</text>
</comment>
<dbReference type="Proteomes" id="UP000302139">
    <property type="component" value="Unassembled WGS sequence"/>
</dbReference>
<dbReference type="EMBL" id="BJHY01000001">
    <property type="protein sequence ID" value="GDY79264.1"/>
    <property type="molecule type" value="Genomic_DNA"/>
</dbReference>
<gene>
    <name evidence="2" type="ORF">SAV14893_000520</name>
    <name evidence="3" type="ORF">SAV31267_087490</name>
</gene>
<evidence type="ECO:0000313" key="2">
    <source>
        <dbReference type="EMBL" id="GDY60659.1"/>
    </source>
</evidence>